<dbReference type="PANTHER" id="PTHR14553:SF1">
    <property type="entry name" value="SIMILAR TO CHROMOSOME 1 OPEN READING FRAME 50"/>
    <property type="match status" value="1"/>
</dbReference>
<evidence type="ECO:0000313" key="2">
    <source>
        <dbReference type="Proteomes" id="UP000694544"/>
    </source>
</evidence>
<organism evidence="1 2">
    <name type="scientific">Moschus moschiferus</name>
    <name type="common">Siberian musk deer</name>
    <name type="synonym">Moschus sibiricus</name>
    <dbReference type="NCBI Taxonomy" id="68415"/>
    <lineage>
        <taxon>Eukaryota</taxon>
        <taxon>Metazoa</taxon>
        <taxon>Chordata</taxon>
        <taxon>Craniata</taxon>
        <taxon>Vertebrata</taxon>
        <taxon>Euteleostomi</taxon>
        <taxon>Mammalia</taxon>
        <taxon>Eutheria</taxon>
        <taxon>Laurasiatheria</taxon>
        <taxon>Artiodactyla</taxon>
        <taxon>Ruminantia</taxon>
        <taxon>Pecora</taxon>
        <taxon>Moschidae</taxon>
        <taxon>Moschus</taxon>
    </lineage>
</organism>
<dbReference type="Pfam" id="PF10504">
    <property type="entry name" value="DUF2452"/>
    <property type="match status" value="1"/>
</dbReference>
<reference evidence="1" key="1">
    <citation type="submission" date="2025-08" db="UniProtKB">
        <authorList>
            <consortium name="Ensembl"/>
        </authorList>
    </citation>
    <scope>IDENTIFICATION</scope>
</reference>
<name>A0A8C6CT18_MOSMO</name>
<dbReference type="GeneTree" id="ENSGT00990000213853"/>
<sequence length="92" mass="10243">DVGESGSIWGFIKDIFVKYFSIISPEEWGTSHPHDLLGACKSQHDLSCILYEDTEKQDVKISIVNRLLSQTVALPPSTEPSFQGFRSTRSGL</sequence>
<dbReference type="Proteomes" id="UP000694544">
    <property type="component" value="Unplaced"/>
</dbReference>
<dbReference type="AlphaFoldDB" id="A0A8C6CT18"/>
<dbReference type="InterPro" id="IPR019534">
    <property type="entry name" value="DUF2452"/>
</dbReference>
<dbReference type="Ensembl" id="ENSMMST00000006549.1">
    <property type="protein sequence ID" value="ENSMMSP00000006012.1"/>
    <property type="gene ID" value="ENSMMSG00000004500.1"/>
</dbReference>
<dbReference type="PANTHER" id="PTHR14553">
    <property type="entry name" value="UNCHARACTERIZED PROTEIN C1ORF50"/>
    <property type="match status" value="1"/>
</dbReference>
<proteinExistence type="predicted"/>
<evidence type="ECO:0000313" key="1">
    <source>
        <dbReference type="Ensembl" id="ENSMMSP00000006012.1"/>
    </source>
</evidence>
<accession>A0A8C6CT18</accession>
<keyword evidence="2" id="KW-1185">Reference proteome</keyword>
<protein>
    <submittedName>
        <fullName evidence="1">Uncharacterized protein</fullName>
    </submittedName>
</protein>
<reference evidence="1" key="2">
    <citation type="submission" date="2025-09" db="UniProtKB">
        <authorList>
            <consortium name="Ensembl"/>
        </authorList>
    </citation>
    <scope>IDENTIFICATION</scope>
</reference>